<reference evidence="2 3" key="1">
    <citation type="submission" date="2010-12" db="EMBL/GenBank/DDBJ databases">
        <authorList>
            <person name="Muzny D."/>
            <person name="Qin X."/>
            <person name="Buhay C."/>
            <person name="Dugan-Rocha S."/>
            <person name="Ding Y."/>
            <person name="Chen G."/>
            <person name="Hawes A."/>
            <person name="Holder M."/>
            <person name="Jhangiani S."/>
            <person name="Johnson A."/>
            <person name="Khan Z."/>
            <person name="Li Z."/>
            <person name="Liu W."/>
            <person name="Liu X."/>
            <person name="Perez L."/>
            <person name="Shen H."/>
            <person name="Wang Q."/>
            <person name="Watt J."/>
            <person name="Xi L."/>
            <person name="Xin Y."/>
            <person name="Zhou J."/>
            <person name="Deng J."/>
            <person name="Jiang H."/>
            <person name="Liu Y."/>
            <person name="Qu J."/>
            <person name="Song X.-Z."/>
            <person name="Zhang L."/>
            <person name="Villasana D."/>
            <person name="Johnson A."/>
            <person name="Liu J."/>
            <person name="Liyanage D."/>
            <person name="Lorensuhewa L."/>
            <person name="Robinson T."/>
            <person name="Song A."/>
            <person name="Song B.-B."/>
            <person name="Dinh H."/>
            <person name="Thornton R."/>
            <person name="Coyle M."/>
            <person name="Francisco L."/>
            <person name="Jackson L."/>
            <person name="Javaid M."/>
            <person name="Korchina V."/>
            <person name="Kovar C."/>
            <person name="Mata R."/>
            <person name="Mathew T."/>
            <person name="Ngo R."/>
            <person name="Nguyen L."/>
            <person name="Nguyen N."/>
            <person name="Okwuonu G."/>
            <person name="Ongeri F."/>
            <person name="Pham C."/>
            <person name="Simmons D."/>
            <person name="Wilczek-Boney K."/>
            <person name="Hale W."/>
            <person name="Jakkamsetti A."/>
            <person name="Pham P."/>
            <person name="Ruth R."/>
            <person name="San Lucas F."/>
            <person name="Warren J."/>
            <person name="Zhang J."/>
            <person name="Zhao Z."/>
            <person name="Zhou C."/>
            <person name="Zhu D."/>
            <person name="Lee S."/>
            <person name="Bess C."/>
            <person name="Blankenburg K."/>
            <person name="Forbes L."/>
            <person name="Fu Q."/>
            <person name="Gubbala S."/>
            <person name="Hirani K."/>
            <person name="Jayaseelan J.C."/>
            <person name="Lara F."/>
            <person name="Munidasa M."/>
            <person name="Palculict T."/>
            <person name="Patil S."/>
            <person name="Pu L.-L."/>
            <person name="Saada N."/>
            <person name="Tang L."/>
            <person name="Weissenberger G."/>
            <person name="Zhu Y."/>
            <person name="Hemphill L."/>
            <person name="Shang Y."/>
            <person name="Youmans B."/>
            <person name="Ayvaz T."/>
            <person name="Ross M."/>
            <person name="Santibanez J."/>
            <person name="Aqrawi P."/>
            <person name="Gross S."/>
            <person name="Joshi V."/>
            <person name="Fowler G."/>
            <person name="Nazareth L."/>
            <person name="Reid J."/>
            <person name="Worley K."/>
            <person name="Petrosino J."/>
            <person name="Highlander S."/>
            <person name="Gibbs R."/>
        </authorList>
    </citation>
    <scope>NUCLEOTIDE SEQUENCE [LARGE SCALE GENOMIC DNA]</scope>
    <source>
        <strain evidence="2 3">DSM 10105</strain>
    </source>
</reference>
<name>E6JYM5_PARDN</name>
<dbReference type="AlphaFoldDB" id="E6JYM5"/>
<evidence type="ECO:0000256" key="1">
    <source>
        <dbReference type="SAM" id="MobiDB-lite"/>
    </source>
</evidence>
<protein>
    <submittedName>
        <fullName evidence="2">Uncharacterized protein</fullName>
    </submittedName>
</protein>
<dbReference type="EMBL" id="AEON01000001">
    <property type="protein sequence ID" value="EFT83852.1"/>
    <property type="molecule type" value="Genomic_DNA"/>
</dbReference>
<dbReference type="HOGENOM" id="CLU_2808507_0_0_11"/>
<gene>
    <name evidence="2" type="ORF">HMPREF0620_0857</name>
</gene>
<dbReference type="Proteomes" id="UP000004946">
    <property type="component" value="Chromosome"/>
</dbReference>
<keyword evidence="3" id="KW-1185">Reference proteome</keyword>
<feature type="region of interest" description="Disordered" evidence="1">
    <location>
        <begin position="22"/>
        <end position="67"/>
    </location>
</feature>
<accession>E6JYM5</accession>
<organism evidence="2 3">
    <name type="scientific">Parascardovia denticolens DSM 10105 = JCM 12538</name>
    <dbReference type="NCBI Taxonomy" id="864564"/>
    <lineage>
        <taxon>Bacteria</taxon>
        <taxon>Bacillati</taxon>
        <taxon>Actinomycetota</taxon>
        <taxon>Actinomycetes</taxon>
        <taxon>Bifidobacteriales</taxon>
        <taxon>Bifidobacteriaceae</taxon>
        <taxon>Parascardovia</taxon>
    </lineage>
</organism>
<proteinExistence type="predicted"/>
<feature type="compositionally biased region" description="Basic and acidic residues" evidence="1">
    <location>
        <begin position="43"/>
        <end position="57"/>
    </location>
</feature>
<evidence type="ECO:0000313" key="3">
    <source>
        <dbReference type="Proteomes" id="UP000004946"/>
    </source>
</evidence>
<comment type="caution">
    <text evidence="2">The sequence shown here is derived from an EMBL/GenBank/DDBJ whole genome shotgun (WGS) entry which is preliminary data.</text>
</comment>
<sequence>MCHDIPFCRLLPGYAYLRTAPGTAGLREPTDTGRRLHSANSHVMDDGIDRKGDDRLPIGKSTCKKSL</sequence>
<evidence type="ECO:0000313" key="2">
    <source>
        <dbReference type="EMBL" id="EFT83852.1"/>
    </source>
</evidence>